<dbReference type="EMBL" id="AP022567">
    <property type="protein sequence ID" value="BBX37845.1"/>
    <property type="molecule type" value="Genomic_DNA"/>
</dbReference>
<dbReference type="SUPFAM" id="SSF52218">
    <property type="entry name" value="Flavoproteins"/>
    <property type="match status" value="1"/>
</dbReference>
<keyword evidence="3" id="KW-1185">Reference proteome</keyword>
<dbReference type="RefSeq" id="WP_179976782.1">
    <property type="nucleotide sequence ID" value="NZ_AP022567.1"/>
</dbReference>
<dbReference type="InterPro" id="IPR008254">
    <property type="entry name" value="Flavodoxin/NO_synth"/>
</dbReference>
<evidence type="ECO:0000259" key="1">
    <source>
        <dbReference type="PROSITE" id="PS50902"/>
    </source>
</evidence>
<dbReference type="InterPro" id="IPR029039">
    <property type="entry name" value="Flavoprotein-like_sf"/>
</dbReference>
<sequence length="215" mass="22047">MPHNGTDIAAPTVAVVYHSGFGHTATLADAVAAGARDAGAEVSIVAVDTLTEDDWNLLDGVDAMIFGSATYMGNVSAGFQAFAEQTGRRCMNGAWRDKVAGGFTNSGAKSGDKFATLSSLAVFAAQHHMHWVSLGLGAGWNSSTGSENDLNRLGFWLGAGTQTDVDAGPADVHPADVATCRHLGARIALVTRQLNIGRSVSPAAPVPAASSAPTR</sequence>
<organism evidence="2 3">
    <name type="scientific">Mycolicibacterium mageritense</name>
    <name type="common">Mycobacterium mageritense</name>
    <dbReference type="NCBI Taxonomy" id="53462"/>
    <lineage>
        <taxon>Bacteria</taxon>
        <taxon>Bacillati</taxon>
        <taxon>Actinomycetota</taxon>
        <taxon>Actinomycetes</taxon>
        <taxon>Mycobacteriales</taxon>
        <taxon>Mycobacteriaceae</taxon>
        <taxon>Mycolicibacterium</taxon>
    </lineage>
</organism>
<proteinExistence type="predicted"/>
<reference evidence="2 3" key="1">
    <citation type="journal article" date="2019" name="Emerg. Microbes Infect.">
        <title>Comprehensive subspecies identification of 175 nontuberculous mycobacteria species based on 7547 genomic profiles.</title>
        <authorList>
            <person name="Matsumoto Y."/>
            <person name="Kinjo T."/>
            <person name="Motooka D."/>
            <person name="Nabeya D."/>
            <person name="Jung N."/>
            <person name="Uechi K."/>
            <person name="Horii T."/>
            <person name="Iida T."/>
            <person name="Fujita J."/>
            <person name="Nakamura S."/>
        </authorList>
    </citation>
    <scope>NUCLEOTIDE SEQUENCE [LARGE SCALE GENOMIC DNA]</scope>
    <source>
        <strain evidence="2 3">JCM 12375</strain>
    </source>
</reference>
<evidence type="ECO:0000313" key="3">
    <source>
        <dbReference type="Proteomes" id="UP000465622"/>
    </source>
</evidence>
<dbReference type="Proteomes" id="UP000465622">
    <property type="component" value="Chromosome"/>
</dbReference>
<dbReference type="InterPro" id="IPR001226">
    <property type="entry name" value="Flavodoxin_CS"/>
</dbReference>
<dbReference type="PANTHER" id="PTHR30546">
    <property type="entry name" value="FLAVODOXIN-RELATED PROTEIN WRBA-RELATED"/>
    <property type="match status" value="1"/>
</dbReference>
<name>A0ABM7I4L3_MYCME</name>
<feature type="domain" description="Flavodoxin-like" evidence="1">
    <location>
        <begin position="13"/>
        <end position="161"/>
    </location>
</feature>
<dbReference type="Pfam" id="PF03358">
    <property type="entry name" value="FMN_red"/>
    <property type="match status" value="1"/>
</dbReference>
<accession>A0ABM7I4L3</accession>
<gene>
    <name evidence="2" type="ORF">MMAGJ_71270</name>
</gene>
<protein>
    <submittedName>
        <fullName evidence="2">FMN reductase</fullName>
    </submittedName>
</protein>
<dbReference type="PROSITE" id="PS00201">
    <property type="entry name" value="FLAVODOXIN"/>
    <property type="match status" value="1"/>
</dbReference>
<evidence type="ECO:0000313" key="2">
    <source>
        <dbReference type="EMBL" id="BBX37845.1"/>
    </source>
</evidence>
<dbReference type="Gene3D" id="3.40.50.360">
    <property type="match status" value="1"/>
</dbReference>
<dbReference type="PANTHER" id="PTHR30546:SF23">
    <property type="entry name" value="FLAVOPROTEIN-LIKE PROTEIN YCP4-RELATED"/>
    <property type="match status" value="1"/>
</dbReference>
<dbReference type="InterPro" id="IPR005025">
    <property type="entry name" value="FMN_Rdtase-like_dom"/>
</dbReference>
<dbReference type="PROSITE" id="PS50902">
    <property type="entry name" value="FLAVODOXIN_LIKE"/>
    <property type="match status" value="1"/>
</dbReference>